<comment type="caution">
    <text evidence="2">The sequence shown here is derived from an EMBL/GenBank/DDBJ whole genome shotgun (WGS) entry which is preliminary data.</text>
</comment>
<keyword evidence="3" id="KW-1185">Reference proteome</keyword>
<dbReference type="OrthoDB" id="9811032at2"/>
<keyword evidence="1" id="KW-1133">Transmembrane helix</keyword>
<feature type="transmembrane region" description="Helical" evidence="1">
    <location>
        <begin position="72"/>
        <end position="93"/>
    </location>
</feature>
<accession>A0A504UPY3</accession>
<dbReference type="EMBL" id="VFYP01000002">
    <property type="protein sequence ID" value="TPP07133.1"/>
    <property type="molecule type" value="Genomic_DNA"/>
</dbReference>
<dbReference type="AlphaFoldDB" id="A0A504UPY3"/>
<feature type="transmembrane region" description="Helical" evidence="1">
    <location>
        <begin position="99"/>
        <end position="118"/>
    </location>
</feature>
<reference evidence="2 3" key="1">
    <citation type="submission" date="2019-06" db="EMBL/GenBank/DDBJ databases">
        <title>Rhizobium sp. CL12 isolated from roots of soybean.</title>
        <authorList>
            <person name="Wang C."/>
        </authorList>
    </citation>
    <scope>NUCLEOTIDE SEQUENCE [LARGE SCALE GENOMIC DNA]</scope>
    <source>
        <strain evidence="2 3">CL12</strain>
    </source>
</reference>
<feature type="transmembrane region" description="Helical" evidence="1">
    <location>
        <begin position="40"/>
        <end position="60"/>
    </location>
</feature>
<evidence type="ECO:0000313" key="2">
    <source>
        <dbReference type="EMBL" id="TPP07133.1"/>
    </source>
</evidence>
<dbReference type="Proteomes" id="UP000316429">
    <property type="component" value="Unassembled WGS sequence"/>
</dbReference>
<proteinExistence type="predicted"/>
<dbReference type="RefSeq" id="WP_140829653.1">
    <property type="nucleotide sequence ID" value="NZ_VFYP01000002.1"/>
</dbReference>
<feature type="transmembrane region" description="Helical" evidence="1">
    <location>
        <begin position="12"/>
        <end position="34"/>
    </location>
</feature>
<keyword evidence="1" id="KW-0472">Membrane</keyword>
<protein>
    <submittedName>
        <fullName evidence="2">Uncharacterized protein</fullName>
    </submittedName>
</protein>
<sequence>MFVAIPLMIVPFVFYNAVMLGSGLPSFASTLVTVPMLSGALWTITLGDVVILVALIALFFEVLKATMSNRNSLLNHMLSMLVFVVFLVEFLLVRDAATQLFFTLMVVAFIDVVAGFTISNRAAGRDVSIGL</sequence>
<evidence type="ECO:0000313" key="3">
    <source>
        <dbReference type="Proteomes" id="UP000316429"/>
    </source>
</evidence>
<gene>
    <name evidence="2" type="ORF">FJQ55_15895</name>
</gene>
<name>A0A504UPY3_9HYPH</name>
<evidence type="ECO:0000256" key="1">
    <source>
        <dbReference type="SAM" id="Phobius"/>
    </source>
</evidence>
<organism evidence="2 3">
    <name type="scientific">Rhizobium glycinendophyticum</name>
    <dbReference type="NCBI Taxonomy" id="2589807"/>
    <lineage>
        <taxon>Bacteria</taxon>
        <taxon>Pseudomonadati</taxon>
        <taxon>Pseudomonadota</taxon>
        <taxon>Alphaproteobacteria</taxon>
        <taxon>Hyphomicrobiales</taxon>
        <taxon>Rhizobiaceae</taxon>
        <taxon>Rhizobium/Agrobacterium group</taxon>
        <taxon>Rhizobium</taxon>
    </lineage>
</organism>
<keyword evidence="1" id="KW-0812">Transmembrane</keyword>